<evidence type="ECO:0000313" key="3">
    <source>
        <dbReference type="WBParaSite" id="PDA_v2.g28757.t1"/>
    </source>
</evidence>
<protein>
    <submittedName>
        <fullName evidence="3">DUF38 domain-containing protein</fullName>
    </submittedName>
</protein>
<keyword evidence="2" id="KW-1185">Reference proteome</keyword>
<feature type="region of interest" description="Disordered" evidence="1">
    <location>
        <begin position="284"/>
        <end position="307"/>
    </location>
</feature>
<reference evidence="3" key="1">
    <citation type="submission" date="2022-11" db="UniProtKB">
        <authorList>
            <consortium name="WormBaseParasite"/>
        </authorList>
    </citation>
    <scope>IDENTIFICATION</scope>
</reference>
<feature type="compositionally biased region" description="Basic and acidic residues" evidence="1">
    <location>
        <begin position="284"/>
        <end position="297"/>
    </location>
</feature>
<feature type="compositionally biased region" description="Acidic residues" evidence="1">
    <location>
        <begin position="298"/>
        <end position="307"/>
    </location>
</feature>
<evidence type="ECO:0000313" key="2">
    <source>
        <dbReference type="Proteomes" id="UP000887578"/>
    </source>
</evidence>
<dbReference type="Proteomes" id="UP000887578">
    <property type="component" value="Unplaced"/>
</dbReference>
<name>A0A914QBZ2_9BILA</name>
<evidence type="ECO:0000256" key="1">
    <source>
        <dbReference type="SAM" id="MobiDB-lite"/>
    </source>
</evidence>
<dbReference type="AlphaFoldDB" id="A0A914QBZ2"/>
<proteinExistence type="predicted"/>
<dbReference type="WBParaSite" id="PDA_v2.g28757.t1">
    <property type="protein sequence ID" value="PDA_v2.g28757.t1"/>
    <property type="gene ID" value="PDA_v2.g28757"/>
</dbReference>
<accession>A0A914QBZ2</accession>
<sequence>MTIPKELYDQCCPEYQKLIKELEEKNAYSTRHNYNHDDPSKESTEIILKFSDNYLTPNKYWEQCVNTIVVLEPKPVGWEKRYHKVLAIARKHFYFHKRINEDFFSEIDNHSKMLIVYEEDLDESGQYYSIDEDDLSYPHNCLKKCFHHFEKYSLRLPPTNVIKKYEQMKTLYTKIKAVEKDADKWIKCLKEFGNDTFLLNNVENRLGKNLMDINLWKTYMAFLKEDGKNQRLLETYSKYCRFFLDDKEMKEVYKSEMIKYGPVKLQWKNLFDFEICGDCGESNPEKDFDGNEKSDKDESMDEDVESDTDCDMKDIEQIDKNLYSTFYDKFHIQSFHFRESLIHCILKNANHRLLRKLFFSCKYFFFKQPTPICYRLKMDSEECFEDESIVVKPSSNLKIFFNDTYITGSIEINKSKEPVNKFISNLIPCLYRCEAKYINLVYQNLSFEELKFLIQHGGVIELNLSTSKIIDENDDYIFLEEITAFLPNIEKLRLERIKINANTAHVLATQKFNSKINDLFIDKICGEPFDSDQFLNYLIVCKQRSAYWAEYVYVF</sequence>
<organism evidence="2 3">
    <name type="scientific">Panagrolaimus davidi</name>
    <dbReference type="NCBI Taxonomy" id="227884"/>
    <lineage>
        <taxon>Eukaryota</taxon>
        <taxon>Metazoa</taxon>
        <taxon>Ecdysozoa</taxon>
        <taxon>Nematoda</taxon>
        <taxon>Chromadorea</taxon>
        <taxon>Rhabditida</taxon>
        <taxon>Tylenchina</taxon>
        <taxon>Panagrolaimomorpha</taxon>
        <taxon>Panagrolaimoidea</taxon>
        <taxon>Panagrolaimidae</taxon>
        <taxon>Panagrolaimus</taxon>
    </lineage>
</organism>